<reference evidence="7" key="1">
    <citation type="submission" date="2017-02" db="UniProtKB">
        <authorList>
            <consortium name="WormBaseParasite"/>
        </authorList>
    </citation>
    <scope>IDENTIFICATION</scope>
</reference>
<dbReference type="Proteomes" id="UP000038045">
    <property type="component" value="Unplaced"/>
</dbReference>
<feature type="signal peptide" evidence="5">
    <location>
        <begin position="1"/>
        <end position="22"/>
    </location>
</feature>
<evidence type="ECO:0000256" key="3">
    <source>
        <dbReference type="ARBA" id="ARBA00022525"/>
    </source>
</evidence>
<evidence type="ECO:0000256" key="5">
    <source>
        <dbReference type="SAM" id="SignalP"/>
    </source>
</evidence>
<keyword evidence="4 5" id="KW-0732">Signal</keyword>
<sequence>MVSKISLFTIALFFNLITVSFTTNAIITGRLKCNGTFLTGVKVSVCDGTSSQNPLITGQSDENGRFSLTAQLESSDNIHRVSIHHNCTLQGTKNIYTRQRTYNPPSTTPTPNYRPQMSLSDIELFNATTNGNFTPCN</sequence>
<dbReference type="AlphaFoldDB" id="A0A0N4ZGG2"/>
<comment type="similarity">
    <text evidence="2">Belongs to the nematode transthyretin-like family.</text>
</comment>
<comment type="subcellular location">
    <subcellularLocation>
        <location evidence="1">Secreted</location>
    </subcellularLocation>
</comment>
<dbReference type="Pfam" id="PF01060">
    <property type="entry name" value="TTR-52"/>
    <property type="match status" value="1"/>
</dbReference>
<dbReference type="GO" id="GO:0009986">
    <property type="term" value="C:cell surface"/>
    <property type="evidence" value="ECO:0007669"/>
    <property type="project" value="InterPro"/>
</dbReference>
<keyword evidence="6" id="KW-1185">Reference proteome</keyword>
<organism evidence="6 7">
    <name type="scientific">Parastrongyloides trichosuri</name>
    <name type="common">Possum-specific nematode worm</name>
    <dbReference type="NCBI Taxonomy" id="131310"/>
    <lineage>
        <taxon>Eukaryota</taxon>
        <taxon>Metazoa</taxon>
        <taxon>Ecdysozoa</taxon>
        <taxon>Nematoda</taxon>
        <taxon>Chromadorea</taxon>
        <taxon>Rhabditida</taxon>
        <taxon>Tylenchina</taxon>
        <taxon>Panagrolaimomorpha</taxon>
        <taxon>Strongyloidoidea</taxon>
        <taxon>Strongyloididae</taxon>
        <taxon>Parastrongyloides</taxon>
    </lineage>
</organism>
<evidence type="ECO:0000256" key="2">
    <source>
        <dbReference type="ARBA" id="ARBA00010112"/>
    </source>
</evidence>
<dbReference type="InterPro" id="IPR038479">
    <property type="entry name" value="Transthyretin-like_sf"/>
</dbReference>
<dbReference type="WBParaSite" id="PTRK_0000687100.1">
    <property type="protein sequence ID" value="PTRK_0000687100.1"/>
    <property type="gene ID" value="PTRK_0000687100"/>
</dbReference>
<dbReference type="GO" id="GO:0005576">
    <property type="term" value="C:extracellular region"/>
    <property type="evidence" value="ECO:0007669"/>
    <property type="project" value="UniProtKB-SubCell"/>
</dbReference>
<evidence type="ECO:0000313" key="6">
    <source>
        <dbReference type="Proteomes" id="UP000038045"/>
    </source>
</evidence>
<dbReference type="InterPro" id="IPR001534">
    <property type="entry name" value="Transthyretin-like"/>
</dbReference>
<name>A0A0N4ZGG2_PARTI</name>
<evidence type="ECO:0000256" key="4">
    <source>
        <dbReference type="ARBA" id="ARBA00022729"/>
    </source>
</evidence>
<proteinExistence type="inferred from homology"/>
<keyword evidence="3" id="KW-0964">Secreted</keyword>
<protein>
    <submittedName>
        <fullName evidence="7">Carboxypeptidase regulatory-like domain-containing protein</fullName>
    </submittedName>
</protein>
<feature type="chain" id="PRO_5005891821" evidence="5">
    <location>
        <begin position="23"/>
        <end position="137"/>
    </location>
</feature>
<dbReference type="Gene3D" id="2.60.40.3330">
    <property type="match status" value="1"/>
</dbReference>
<evidence type="ECO:0000313" key="7">
    <source>
        <dbReference type="WBParaSite" id="PTRK_0000687100.1"/>
    </source>
</evidence>
<evidence type="ECO:0000256" key="1">
    <source>
        <dbReference type="ARBA" id="ARBA00004613"/>
    </source>
</evidence>
<accession>A0A0N4ZGG2</accession>